<proteinExistence type="predicted"/>
<dbReference type="PANTHER" id="PTHR47893:SF1">
    <property type="entry name" value="REGULATORY PROTEIN PCHR"/>
    <property type="match status" value="1"/>
</dbReference>
<keyword evidence="3" id="KW-0804">Transcription</keyword>
<evidence type="ECO:0000256" key="2">
    <source>
        <dbReference type="ARBA" id="ARBA00023125"/>
    </source>
</evidence>
<keyword evidence="6" id="KW-1185">Reference proteome</keyword>
<evidence type="ECO:0000313" key="6">
    <source>
        <dbReference type="Proteomes" id="UP000263900"/>
    </source>
</evidence>
<feature type="domain" description="HTH araC/xylS-type" evidence="4">
    <location>
        <begin position="184"/>
        <end position="282"/>
    </location>
</feature>
<dbReference type="Proteomes" id="UP000263900">
    <property type="component" value="Chromosome"/>
</dbReference>
<dbReference type="SUPFAM" id="SSF46689">
    <property type="entry name" value="Homeodomain-like"/>
    <property type="match status" value="2"/>
</dbReference>
<protein>
    <submittedName>
        <fullName evidence="5">AraC family transcriptional regulator</fullName>
    </submittedName>
</protein>
<organism evidence="5 6">
    <name type="scientific">Paraflavitalea soli</name>
    <dbReference type="NCBI Taxonomy" id="2315862"/>
    <lineage>
        <taxon>Bacteria</taxon>
        <taxon>Pseudomonadati</taxon>
        <taxon>Bacteroidota</taxon>
        <taxon>Chitinophagia</taxon>
        <taxon>Chitinophagales</taxon>
        <taxon>Chitinophagaceae</taxon>
        <taxon>Paraflavitalea</taxon>
    </lineage>
</organism>
<dbReference type="InterPro" id="IPR053142">
    <property type="entry name" value="PchR_regulatory_protein"/>
</dbReference>
<dbReference type="PANTHER" id="PTHR47893">
    <property type="entry name" value="REGULATORY PROTEIN PCHR"/>
    <property type="match status" value="1"/>
</dbReference>
<sequence length="283" mass="32669">MITPLPGVKVISANILQERESQFREERAIPILDMYFSLQGHSKAVNNNDGAISEIDRMHHGIIYTPHFNGYYALGGQEVDSFCIEMDASYMARLQVTDVECLKRFWDKAQRQVSTEISPTPMEVTLQQQQVITDIRRCSFSGHMKDLYLESKVIELFLLQAEQADRLENNKTKALTSADQERLYAARDFVKAHMFEPITLLQVARHCGLNDFKLKKGFKDLFGTTVFSYLNELKMEYGRQMLLESTCTIYEVAYTLGYHDPYNFSKAFRKYFGHLPGKLKSQL</sequence>
<dbReference type="Pfam" id="PF12833">
    <property type="entry name" value="HTH_18"/>
    <property type="match status" value="1"/>
</dbReference>
<evidence type="ECO:0000259" key="4">
    <source>
        <dbReference type="PROSITE" id="PS01124"/>
    </source>
</evidence>
<name>A0A3B7MT28_9BACT</name>
<gene>
    <name evidence="5" type="ORF">D3H65_12740</name>
</gene>
<dbReference type="Gene3D" id="1.10.10.60">
    <property type="entry name" value="Homeodomain-like"/>
    <property type="match status" value="2"/>
</dbReference>
<dbReference type="InterPro" id="IPR018062">
    <property type="entry name" value="HTH_AraC-typ_CS"/>
</dbReference>
<dbReference type="PROSITE" id="PS00041">
    <property type="entry name" value="HTH_ARAC_FAMILY_1"/>
    <property type="match status" value="1"/>
</dbReference>
<reference evidence="5 6" key="1">
    <citation type="submission" date="2018-09" db="EMBL/GenBank/DDBJ databases">
        <title>Genome sequencing of strain 6GH32-13.</title>
        <authorList>
            <person name="Weon H.-Y."/>
            <person name="Heo J."/>
            <person name="Kwon S.-W."/>
        </authorList>
    </citation>
    <scope>NUCLEOTIDE SEQUENCE [LARGE SCALE GENOMIC DNA]</scope>
    <source>
        <strain evidence="5 6">5GH32-13</strain>
    </source>
</reference>
<dbReference type="OrthoDB" id="799767at2"/>
<keyword evidence="1" id="KW-0805">Transcription regulation</keyword>
<dbReference type="KEGG" id="pseg:D3H65_12740"/>
<dbReference type="InterPro" id="IPR009057">
    <property type="entry name" value="Homeodomain-like_sf"/>
</dbReference>
<dbReference type="InterPro" id="IPR018060">
    <property type="entry name" value="HTH_AraC"/>
</dbReference>
<dbReference type="PROSITE" id="PS01124">
    <property type="entry name" value="HTH_ARAC_FAMILY_2"/>
    <property type="match status" value="1"/>
</dbReference>
<dbReference type="EMBL" id="CP032157">
    <property type="protein sequence ID" value="AXY74795.1"/>
    <property type="molecule type" value="Genomic_DNA"/>
</dbReference>
<evidence type="ECO:0000313" key="5">
    <source>
        <dbReference type="EMBL" id="AXY74795.1"/>
    </source>
</evidence>
<dbReference type="SMART" id="SM00342">
    <property type="entry name" value="HTH_ARAC"/>
    <property type="match status" value="1"/>
</dbReference>
<evidence type="ECO:0000256" key="3">
    <source>
        <dbReference type="ARBA" id="ARBA00023163"/>
    </source>
</evidence>
<dbReference type="AlphaFoldDB" id="A0A3B7MT28"/>
<evidence type="ECO:0000256" key="1">
    <source>
        <dbReference type="ARBA" id="ARBA00023015"/>
    </source>
</evidence>
<dbReference type="GO" id="GO:0043565">
    <property type="term" value="F:sequence-specific DNA binding"/>
    <property type="evidence" value="ECO:0007669"/>
    <property type="project" value="InterPro"/>
</dbReference>
<keyword evidence="2" id="KW-0238">DNA-binding</keyword>
<dbReference type="GO" id="GO:0003700">
    <property type="term" value="F:DNA-binding transcription factor activity"/>
    <property type="evidence" value="ECO:0007669"/>
    <property type="project" value="InterPro"/>
</dbReference>
<accession>A0A3B7MT28</accession>